<evidence type="ECO:0000256" key="4">
    <source>
        <dbReference type="ARBA" id="ARBA00022840"/>
    </source>
</evidence>
<protein>
    <recommendedName>
        <fullName evidence="9">RNA helicase</fullName>
    </recommendedName>
</protein>
<proteinExistence type="predicted"/>
<dbReference type="Pfam" id="PF00270">
    <property type="entry name" value="DEAD"/>
    <property type="match status" value="1"/>
</dbReference>
<name>A0A0G4G1U0_VITBC</name>
<dbReference type="GO" id="GO:0005829">
    <property type="term" value="C:cytosol"/>
    <property type="evidence" value="ECO:0007669"/>
    <property type="project" value="TreeGrafter"/>
</dbReference>
<dbReference type="GO" id="GO:0003724">
    <property type="term" value="F:RNA helicase activity"/>
    <property type="evidence" value="ECO:0007669"/>
    <property type="project" value="TreeGrafter"/>
</dbReference>
<dbReference type="OMA" id="NITHMVC"/>
<evidence type="ECO:0000256" key="2">
    <source>
        <dbReference type="ARBA" id="ARBA00022801"/>
    </source>
</evidence>
<evidence type="ECO:0000256" key="1">
    <source>
        <dbReference type="ARBA" id="ARBA00022741"/>
    </source>
</evidence>
<evidence type="ECO:0000259" key="6">
    <source>
        <dbReference type="PROSITE" id="PS51194"/>
    </source>
</evidence>
<dbReference type="InterPro" id="IPR011545">
    <property type="entry name" value="DEAD/DEAH_box_helicase_dom"/>
</dbReference>
<dbReference type="SMART" id="SM00490">
    <property type="entry name" value="HELICc"/>
    <property type="match status" value="1"/>
</dbReference>
<keyword evidence="1" id="KW-0547">Nucleotide-binding</keyword>
<dbReference type="PhylomeDB" id="A0A0G4G1U0"/>
<dbReference type="PROSITE" id="PS51192">
    <property type="entry name" value="HELICASE_ATP_BIND_1"/>
    <property type="match status" value="1"/>
</dbReference>
<dbReference type="STRING" id="1169540.A0A0G4G1U0"/>
<evidence type="ECO:0000259" key="5">
    <source>
        <dbReference type="PROSITE" id="PS51192"/>
    </source>
</evidence>
<dbReference type="VEuPathDB" id="CryptoDB:Vbra_16743"/>
<dbReference type="PANTHER" id="PTHR47959:SF1">
    <property type="entry name" value="ATP-DEPENDENT RNA HELICASE DBPA"/>
    <property type="match status" value="1"/>
</dbReference>
<feature type="domain" description="Helicase ATP-binding" evidence="5">
    <location>
        <begin position="49"/>
        <end position="227"/>
    </location>
</feature>
<evidence type="ECO:0000256" key="3">
    <source>
        <dbReference type="ARBA" id="ARBA00022806"/>
    </source>
</evidence>
<evidence type="ECO:0000313" key="7">
    <source>
        <dbReference type="EMBL" id="CEM21925.1"/>
    </source>
</evidence>
<dbReference type="AlphaFoldDB" id="A0A0G4G1U0"/>
<dbReference type="InterPro" id="IPR044742">
    <property type="entry name" value="DEAD/DEAH_RhlB"/>
</dbReference>
<keyword evidence="2" id="KW-0378">Hydrolase</keyword>
<dbReference type="Proteomes" id="UP000041254">
    <property type="component" value="Unassembled WGS sequence"/>
</dbReference>
<dbReference type="Gene3D" id="3.40.50.300">
    <property type="entry name" value="P-loop containing nucleotide triphosphate hydrolases"/>
    <property type="match status" value="2"/>
</dbReference>
<dbReference type="CDD" id="cd00268">
    <property type="entry name" value="DEADc"/>
    <property type="match status" value="1"/>
</dbReference>
<dbReference type="Pfam" id="PF00271">
    <property type="entry name" value="Helicase_C"/>
    <property type="match status" value="1"/>
</dbReference>
<gene>
    <name evidence="7" type="ORF">Vbra_16743</name>
</gene>
<dbReference type="GO" id="GO:0003676">
    <property type="term" value="F:nucleic acid binding"/>
    <property type="evidence" value="ECO:0007669"/>
    <property type="project" value="InterPro"/>
</dbReference>
<keyword evidence="8" id="KW-1185">Reference proteome</keyword>
<dbReference type="EMBL" id="CDMY01000545">
    <property type="protein sequence ID" value="CEM21925.1"/>
    <property type="molecule type" value="Genomic_DNA"/>
</dbReference>
<dbReference type="InterPro" id="IPR027417">
    <property type="entry name" value="P-loop_NTPase"/>
</dbReference>
<reference evidence="7 8" key="1">
    <citation type="submission" date="2014-11" db="EMBL/GenBank/DDBJ databases">
        <authorList>
            <person name="Zhu J."/>
            <person name="Qi W."/>
            <person name="Song R."/>
        </authorList>
    </citation>
    <scope>NUCLEOTIDE SEQUENCE [LARGE SCALE GENOMIC DNA]</scope>
</reference>
<dbReference type="InParanoid" id="A0A0G4G1U0"/>
<evidence type="ECO:0000313" key="8">
    <source>
        <dbReference type="Proteomes" id="UP000041254"/>
    </source>
</evidence>
<keyword evidence="3" id="KW-0347">Helicase</keyword>
<dbReference type="InterPro" id="IPR050079">
    <property type="entry name" value="DEAD_box_RNA_helicase"/>
</dbReference>
<dbReference type="PANTHER" id="PTHR47959">
    <property type="entry name" value="ATP-DEPENDENT RNA HELICASE RHLE-RELATED"/>
    <property type="match status" value="1"/>
</dbReference>
<dbReference type="PROSITE" id="PS51194">
    <property type="entry name" value="HELICASE_CTER"/>
    <property type="match status" value="1"/>
</dbReference>
<sequence length="551" mass="61122">MARRGRTGSAAASPESSRVSKISDISDGLTRRLKALGIFKLFDIQRACLQPILEGHDVIGYSRTGTGKTLAYLLPIFQRLDAHKWAAEEPVLILTPTRELAEQVALSAFQLCSSSSSVHVSLLTGGESLKVQEASMRGGAHVIIGTPGRVCEACRQDVLSLKGLRVVVLDEFDELISRGFSEGLDEILKHASNSSSPHRHQTLAFSATVSPWLRDALKTYLTKPIIIDQIGKGESPVSDRVQHLKMKVASSSDVKRVRALTYLLSSAGEDANRVIIFTQTRHEAIMLSQHRWLQPISRVLHSEMVQTERQDTLTDFRRESFPILITTNLASRGLDFPGVSTVVHYTPPKTVEEYVHRAGRTGRGMEGGKSIVLYDASQERTVELIQRGIRKVFGEMDAPDESIVREGLIKRMEADLAPSDRVDGRAYMEEADKQMDLHGPKLLAASMALLDQRNRTASWASQLSGRFGYTPIVLHDPLMQHLRSRAHVMRFLTKLLPRSVSKVGRIAMVAKVGYLVDIPVQHVSHVFRAVKARTAPAAVHVSMLARNCRWQ</sequence>
<dbReference type="SMART" id="SM00487">
    <property type="entry name" value="DEXDc"/>
    <property type="match status" value="1"/>
</dbReference>
<dbReference type="InterPro" id="IPR014001">
    <property type="entry name" value="Helicase_ATP-bd"/>
</dbReference>
<dbReference type="OrthoDB" id="10256233at2759"/>
<accession>A0A0G4G1U0</accession>
<evidence type="ECO:0008006" key="9">
    <source>
        <dbReference type="Google" id="ProtNLM"/>
    </source>
</evidence>
<organism evidence="7 8">
    <name type="scientific">Vitrella brassicaformis (strain CCMP3155)</name>
    <dbReference type="NCBI Taxonomy" id="1169540"/>
    <lineage>
        <taxon>Eukaryota</taxon>
        <taxon>Sar</taxon>
        <taxon>Alveolata</taxon>
        <taxon>Colpodellida</taxon>
        <taxon>Vitrellaceae</taxon>
        <taxon>Vitrella</taxon>
    </lineage>
</organism>
<dbReference type="GO" id="GO:0016787">
    <property type="term" value="F:hydrolase activity"/>
    <property type="evidence" value="ECO:0007669"/>
    <property type="project" value="UniProtKB-KW"/>
</dbReference>
<feature type="domain" description="Helicase C-terminal" evidence="6">
    <location>
        <begin position="259"/>
        <end position="404"/>
    </location>
</feature>
<dbReference type="CDD" id="cd18787">
    <property type="entry name" value="SF2_C_DEAD"/>
    <property type="match status" value="1"/>
</dbReference>
<dbReference type="GO" id="GO:0005524">
    <property type="term" value="F:ATP binding"/>
    <property type="evidence" value="ECO:0007669"/>
    <property type="project" value="UniProtKB-KW"/>
</dbReference>
<dbReference type="SUPFAM" id="SSF52540">
    <property type="entry name" value="P-loop containing nucleoside triphosphate hydrolases"/>
    <property type="match status" value="1"/>
</dbReference>
<keyword evidence="4" id="KW-0067">ATP-binding</keyword>
<dbReference type="InterPro" id="IPR001650">
    <property type="entry name" value="Helicase_C-like"/>
</dbReference>